<evidence type="ECO:0000259" key="3">
    <source>
        <dbReference type="PROSITE" id="PS50893"/>
    </source>
</evidence>
<keyword evidence="2 4" id="KW-0067">ATP-binding</keyword>
<dbReference type="RefSeq" id="WP_309793191.1">
    <property type="nucleotide sequence ID" value="NZ_JAVDPW010000003.1"/>
</dbReference>
<dbReference type="InterPro" id="IPR017871">
    <property type="entry name" value="ABC_transporter-like_CS"/>
</dbReference>
<dbReference type="GO" id="GO:0005524">
    <property type="term" value="F:ATP binding"/>
    <property type="evidence" value="ECO:0007669"/>
    <property type="project" value="UniProtKB-KW"/>
</dbReference>
<feature type="domain" description="ABC transporter" evidence="3">
    <location>
        <begin position="9"/>
        <end position="239"/>
    </location>
</feature>
<dbReference type="InterPro" id="IPR022467">
    <property type="entry name" value="ABC_transprt_ATP-bd_su_PQQ"/>
</dbReference>
<dbReference type="PROSITE" id="PS50893">
    <property type="entry name" value="ABC_TRANSPORTER_2"/>
    <property type="match status" value="1"/>
</dbReference>
<dbReference type="Gene3D" id="3.40.50.300">
    <property type="entry name" value="P-loop containing nucleotide triphosphate hydrolases"/>
    <property type="match status" value="1"/>
</dbReference>
<dbReference type="PROSITE" id="PS00211">
    <property type="entry name" value="ABC_TRANSPORTER_1"/>
    <property type="match status" value="1"/>
</dbReference>
<evidence type="ECO:0000256" key="1">
    <source>
        <dbReference type="ARBA" id="ARBA00022741"/>
    </source>
</evidence>
<dbReference type="InterPro" id="IPR003439">
    <property type="entry name" value="ABC_transporter-like_ATP-bd"/>
</dbReference>
<dbReference type="Pfam" id="PF00005">
    <property type="entry name" value="ABC_tran"/>
    <property type="match status" value="1"/>
</dbReference>
<dbReference type="SMART" id="SM00382">
    <property type="entry name" value="AAA"/>
    <property type="match status" value="1"/>
</dbReference>
<dbReference type="SUPFAM" id="SSF52540">
    <property type="entry name" value="P-loop containing nucleoside triphosphate hydrolases"/>
    <property type="match status" value="1"/>
</dbReference>
<organism evidence="4 5">
    <name type="scientific">Inquilinus ginsengisoli</name>
    <dbReference type="NCBI Taxonomy" id="363840"/>
    <lineage>
        <taxon>Bacteria</taxon>
        <taxon>Pseudomonadati</taxon>
        <taxon>Pseudomonadota</taxon>
        <taxon>Alphaproteobacteria</taxon>
        <taxon>Rhodospirillales</taxon>
        <taxon>Rhodospirillaceae</taxon>
        <taxon>Inquilinus</taxon>
    </lineage>
</organism>
<protein>
    <submittedName>
        <fullName evidence="4">ABC-2 type transport system ATP-binding protein</fullName>
    </submittedName>
</protein>
<name>A0ABU1JKB5_9PROT</name>
<dbReference type="PANTHER" id="PTHR43582">
    <property type="entry name" value="LINEARMYCIN RESISTANCE ATP-BINDING PROTEIN LNRL"/>
    <property type="match status" value="1"/>
</dbReference>
<keyword evidence="1" id="KW-0547">Nucleotide-binding</keyword>
<comment type="caution">
    <text evidence="4">The sequence shown here is derived from an EMBL/GenBank/DDBJ whole genome shotgun (WGS) entry which is preliminary data.</text>
</comment>
<dbReference type="EMBL" id="JAVDPW010000003">
    <property type="protein sequence ID" value="MDR6289056.1"/>
    <property type="molecule type" value="Genomic_DNA"/>
</dbReference>
<accession>A0ABU1JKB5</accession>
<dbReference type="InterPro" id="IPR027417">
    <property type="entry name" value="P-loop_NTPase"/>
</dbReference>
<evidence type="ECO:0000256" key="2">
    <source>
        <dbReference type="ARBA" id="ARBA00022840"/>
    </source>
</evidence>
<sequence>MPTAETDALTVAGLSHRIGGREILSEIEIAVPAGRFTVLLGQNGAGKTTLFSLVTRLYGAQSGAIRVFGRDLGAEPGRALALMGVVFQQRALDPDLSARQNLRYHAALHGMPGRVARQRIAAELDRVGLAKEADRKIRSFSGGEMRRIEIARALLHEPRLLLCDEATVGLDIRSRAAILADVRGLVRDRGLTVLWATHLIDEVEAGDPTIILHRGRILRQGPAAAIISDLGADGLQGAFRQLTEAA</sequence>
<dbReference type="NCBIfam" id="TIGR03864">
    <property type="entry name" value="PQQ_ABC_ATP"/>
    <property type="match status" value="1"/>
</dbReference>
<dbReference type="InterPro" id="IPR003593">
    <property type="entry name" value="AAA+_ATPase"/>
</dbReference>
<gene>
    <name evidence="4" type="ORF">E9232_001571</name>
</gene>
<evidence type="ECO:0000313" key="5">
    <source>
        <dbReference type="Proteomes" id="UP001262410"/>
    </source>
</evidence>
<dbReference type="PANTHER" id="PTHR43582:SF5">
    <property type="entry name" value="ABC TRANSPORTER"/>
    <property type="match status" value="1"/>
</dbReference>
<reference evidence="4 5" key="1">
    <citation type="submission" date="2023-07" db="EMBL/GenBank/DDBJ databases">
        <title>Sorghum-associated microbial communities from plants grown in Nebraska, USA.</title>
        <authorList>
            <person name="Schachtman D."/>
        </authorList>
    </citation>
    <scope>NUCLEOTIDE SEQUENCE [LARGE SCALE GENOMIC DNA]</scope>
    <source>
        <strain evidence="4 5">584</strain>
    </source>
</reference>
<proteinExistence type="predicted"/>
<keyword evidence="5" id="KW-1185">Reference proteome</keyword>
<dbReference type="Proteomes" id="UP001262410">
    <property type="component" value="Unassembled WGS sequence"/>
</dbReference>
<evidence type="ECO:0000313" key="4">
    <source>
        <dbReference type="EMBL" id="MDR6289056.1"/>
    </source>
</evidence>